<evidence type="ECO:0000313" key="3">
    <source>
        <dbReference type="Proteomes" id="UP001476807"/>
    </source>
</evidence>
<proteinExistence type="predicted"/>
<feature type="signal peptide" evidence="1">
    <location>
        <begin position="1"/>
        <end position="20"/>
    </location>
</feature>
<dbReference type="Proteomes" id="UP001476807">
    <property type="component" value="Unassembled WGS sequence"/>
</dbReference>
<dbReference type="Pfam" id="PF16138">
    <property type="entry name" value="DUF4846"/>
    <property type="match status" value="1"/>
</dbReference>
<dbReference type="RefSeq" id="WP_350411368.1">
    <property type="nucleotide sequence ID" value="NZ_JBEOKT010000004.1"/>
</dbReference>
<keyword evidence="3" id="KW-1185">Reference proteome</keyword>
<evidence type="ECO:0000313" key="2">
    <source>
        <dbReference type="EMBL" id="MER2997014.1"/>
    </source>
</evidence>
<feature type="chain" id="PRO_5045374766" evidence="1">
    <location>
        <begin position="21"/>
        <end position="285"/>
    </location>
</feature>
<comment type="caution">
    <text evidence="2">The sequence shown here is derived from an EMBL/GenBank/DDBJ whole genome shotgun (WGS) entry which is preliminary data.</text>
</comment>
<dbReference type="PROSITE" id="PS51257">
    <property type="entry name" value="PROKAR_LIPOPROTEIN"/>
    <property type="match status" value="1"/>
</dbReference>
<keyword evidence="1" id="KW-0732">Signal</keyword>
<evidence type="ECO:0000256" key="1">
    <source>
        <dbReference type="SAM" id="SignalP"/>
    </source>
</evidence>
<dbReference type="InterPro" id="IPR032315">
    <property type="entry name" value="DUF4846"/>
</dbReference>
<gene>
    <name evidence="2" type="ORF">ABS362_05615</name>
</gene>
<accession>A0ABV1RRK6</accession>
<name>A0ABV1RRK6_9BACT</name>
<dbReference type="EMBL" id="JBEOKT010000004">
    <property type="protein sequence ID" value="MER2997014.1"/>
    <property type="molecule type" value="Genomic_DNA"/>
</dbReference>
<sequence length="285" mass="32369">MKRYLTPVLLLLLTSCNSNAEQVKEKPSETIAEIEVKVNPEGKTIAERFPAPTGFSRVKTANNSFAAYLQNFKLKPHGADVHYYNGKVKPNDDVYDAVLDIDVGNYDLQQCADAVMRLRAEYFFEQKRYNDIHFNFTNGFTANYSKWQQGYKINVKGNEVNWVKKAAPATNYSSFRDYLKIVFTYAGTLSLEKEMKPVTLAEIQIGDVFIKGGSPGHAVIVVDMAVNAHSGEKLFLLAQSYMPAQEIQILKNPMNPELSPWYSTTFTGPLYTPEWTFQKSQLKRF</sequence>
<organism evidence="2 3">
    <name type="scientific">Pontibacter populi</name>
    <dbReference type="NCBI Taxonomy" id="890055"/>
    <lineage>
        <taxon>Bacteria</taxon>
        <taxon>Pseudomonadati</taxon>
        <taxon>Bacteroidota</taxon>
        <taxon>Cytophagia</taxon>
        <taxon>Cytophagales</taxon>
        <taxon>Hymenobacteraceae</taxon>
        <taxon>Pontibacter</taxon>
    </lineage>
</organism>
<protein>
    <submittedName>
        <fullName evidence="2">DUF4846 domain-containing protein</fullName>
    </submittedName>
</protein>
<reference evidence="2 3" key="1">
    <citation type="submission" date="2024-06" db="EMBL/GenBank/DDBJ databases">
        <title>Pontibacter populi HYL7-15.</title>
        <authorList>
            <person name="Kim M.K."/>
        </authorList>
    </citation>
    <scope>NUCLEOTIDE SEQUENCE [LARGE SCALE GENOMIC DNA]</scope>
    <source>
        <strain evidence="2 3">HYL7-15</strain>
    </source>
</reference>